<dbReference type="SUPFAM" id="SSF103506">
    <property type="entry name" value="Mitochondrial carrier"/>
    <property type="match status" value="1"/>
</dbReference>
<evidence type="ECO:0000256" key="8">
    <source>
        <dbReference type="ARBA" id="ARBA00023136"/>
    </source>
</evidence>
<comment type="similarity">
    <text evidence="2 10">Belongs to the mitochondrial carrier (TC 2.A.29) family.</text>
</comment>
<feature type="repeat" description="Solcar" evidence="9">
    <location>
        <begin position="281"/>
        <end position="359"/>
    </location>
</feature>
<dbReference type="Pfam" id="PF00153">
    <property type="entry name" value="Mito_carr"/>
    <property type="match status" value="3"/>
</dbReference>
<organism evidence="13 14">
    <name type="scientific">Naegleria fowleri</name>
    <name type="common">Brain eating amoeba</name>
    <dbReference type="NCBI Taxonomy" id="5763"/>
    <lineage>
        <taxon>Eukaryota</taxon>
        <taxon>Discoba</taxon>
        <taxon>Heterolobosea</taxon>
        <taxon>Tetramitia</taxon>
        <taxon>Eutetramitia</taxon>
        <taxon>Vahlkampfiidae</taxon>
        <taxon>Naegleria</taxon>
    </lineage>
</organism>
<evidence type="ECO:0008006" key="15">
    <source>
        <dbReference type="Google" id="ProtNLM"/>
    </source>
</evidence>
<keyword evidence="5" id="KW-0677">Repeat</keyword>
<dbReference type="InterPro" id="IPR023395">
    <property type="entry name" value="MCP_dom_sf"/>
</dbReference>
<dbReference type="PROSITE" id="PS50920">
    <property type="entry name" value="SOLCAR"/>
    <property type="match status" value="3"/>
</dbReference>
<evidence type="ECO:0000256" key="3">
    <source>
        <dbReference type="ARBA" id="ARBA00022448"/>
    </source>
</evidence>
<protein>
    <recommendedName>
        <fullName evidence="15">Mitochondrial carrier protein</fullName>
    </recommendedName>
</protein>
<dbReference type="VEuPathDB" id="AmoebaDB:NfTy_024970"/>
<dbReference type="GO" id="GO:0031966">
    <property type="term" value="C:mitochondrial membrane"/>
    <property type="evidence" value="ECO:0007669"/>
    <property type="project" value="UniProtKB-SubCell"/>
</dbReference>
<proteinExistence type="inferred from homology"/>
<dbReference type="PANTHER" id="PTHR45624">
    <property type="entry name" value="MITOCHONDRIAL BASIC AMINO ACIDS TRANSPORTER-RELATED"/>
    <property type="match status" value="1"/>
</dbReference>
<comment type="caution">
    <text evidence="13">The sequence shown here is derived from an EMBL/GenBank/DDBJ whole genome shotgun (WGS) entry which is preliminary data.</text>
</comment>
<dbReference type="OMA" id="HCITETV"/>
<accession>A0A6A5CIN5</accession>
<evidence type="ECO:0000256" key="11">
    <source>
        <dbReference type="SAM" id="MobiDB-lite"/>
    </source>
</evidence>
<keyword evidence="6 12" id="KW-1133">Transmembrane helix</keyword>
<dbReference type="VEuPathDB" id="AmoebaDB:FDP41_000204"/>
<reference evidence="13 14" key="1">
    <citation type="journal article" date="2019" name="Sci. Rep.">
        <title>Nanopore sequencing improves the draft genome of the human pathogenic amoeba Naegleria fowleri.</title>
        <authorList>
            <person name="Liechti N."/>
            <person name="Schurch N."/>
            <person name="Bruggmann R."/>
            <person name="Wittwer M."/>
        </authorList>
    </citation>
    <scope>NUCLEOTIDE SEQUENCE [LARGE SCALE GENOMIC DNA]</scope>
    <source>
        <strain evidence="13 14">ATCC 30894</strain>
    </source>
</reference>
<dbReference type="RefSeq" id="XP_044569878.1">
    <property type="nucleotide sequence ID" value="XM_044705191.1"/>
</dbReference>
<dbReference type="VEuPathDB" id="AmoebaDB:NF0012190"/>
<evidence type="ECO:0000256" key="2">
    <source>
        <dbReference type="ARBA" id="ARBA00006375"/>
    </source>
</evidence>
<feature type="transmembrane region" description="Helical" evidence="12">
    <location>
        <begin position="185"/>
        <end position="204"/>
    </location>
</feature>
<name>A0A6A5CIN5_NAEFO</name>
<evidence type="ECO:0000313" key="14">
    <source>
        <dbReference type="Proteomes" id="UP000444721"/>
    </source>
</evidence>
<dbReference type="AlphaFoldDB" id="A0A6A5CIN5"/>
<dbReference type="InterPro" id="IPR050567">
    <property type="entry name" value="Mitochondrial_Carrier"/>
</dbReference>
<dbReference type="GeneID" id="68107422"/>
<dbReference type="OrthoDB" id="14252at2759"/>
<keyword evidence="3 10" id="KW-0813">Transport</keyword>
<feature type="compositionally biased region" description="Polar residues" evidence="11">
    <location>
        <begin position="1"/>
        <end position="22"/>
    </location>
</feature>
<evidence type="ECO:0000256" key="12">
    <source>
        <dbReference type="SAM" id="Phobius"/>
    </source>
</evidence>
<keyword evidence="14" id="KW-1185">Reference proteome</keyword>
<feature type="transmembrane region" description="Helical" evidence="12">
    <location>
        <begin position="85"/>
        <end position="106"/>
    </location>
</feature>
<feature type="region of interest" description="Disordered" evidence="11">
    <location>
        <begin position="1"/>
        <end position="37"/>
    </location>
</feature>
<dbReference type="InterPro" id="IPR018108">
    <property type="entry name" value="MCP_transmembrane"/>
</dbReference>
<dbReference type="Proteomes" id="UP000444721">
    <property type="component" value="Unassembled WGS sequence"/>
</dbReference>
<dbReference type="GO" id="GO:0022857">
    <property type="term" value="F:transmembrane transporter activity"/>
    <property type="evidence" value="ECO:0007669"/>
    <property type="project" value="TreeGrafter"/>
</dbReference>
<keyword evidence="7" id="KW-0496">Mitochondrion</keyword>
<evidence type="ECO:0000256" key="5">
    <source>
        <dbReference type="ARBA" id="ARBA00022737"/>
    </source>
</evidence>
<dbReference type="Gene3D" id="1.50.40.10">
    <property type="entry name" value="Mitochondrial carrier domain"/>
    <property type="match status" value="2"/>
</dbReference>
<gene>
    <name evidence="13" type="ORF">FDP41_000204</name>
</gene>
<feature type="repeat" description="Solcar" evidence="9">
    <location>
        <begin position="83"/>
        <end position="165"/>
    </location>
</feature>
<feature type="repeat" description="Solcar" evidence="9">
    <location>
        <begin position="183"/>
        <end position="265"/>
    </location>
</feature>
<evidence type="ECO:0000256" key="4">
    <source>
        <dbReference type="ARBA" id="ARBA00022692"/>
    </source>
</evidence>
<evidence type="ECO:0000313" key="13">
    <source>
        <dbReference type="EMBL" id="KAF0985165.1"/>
    </source>
</evidence>
<evidence type="ECO:0000256" key="7">
    <source>
        <dbReference type="ARBA" id="ARBA00023128"/>
    </source>
</evidence>
<evidence type="ECO:0000256" key="1">
    <source>
        <dbReference type="ARBA" id="ARBA00004225"/>
    </source>
</evidence>
<keyword evidence="8 9" id="KW-0472">Membrane</keyword>
<sequence>MSQVHHSITNVTTTTSEGQQQISSHHSLPPSHHHHHHLDAHMNTAVNHHILPHHYEVMNNNNNNNNGTTSVTMDTLQQQRKKIHAIAEFVAGAFGGLAGICVGYPLDTIKTRMQIFQENHHQFNETFKTKWDYFRGLYRGLTSPLIGELASNFVLFGSFGICKDWISNYSLNENLRDEYSPWKEYAAIFASGAFSGLAISFVVAPTEMIKIQMQTKNGSESQTVMNCVKELWKTRGMFHGYVSCLNHQLTFYSSYFLIYEWCKRQFAHYYSSKKNDLKFEHNAFTLLISGGVSGTLSWALVYPTDSIQSIVRYDRNMNMRMVLKKYSLRDLYRGFQPTVIRAFPVNAVTFYAYELAYKMMEYLNHE</sequence>
<keyword evidence="4 9" id="KW-0812">Transmembrane</keyword>
<evidence type="ECO:0000256" key="9">
    <source>
        <dbReference type="PROSITE-ProRule" id="PRU00282"/>
    </source>
</evidence>
<dbReference type="EMBL" id="VFQX01000001">
    <property type="protein sequence ID" value="KAF0985165.1"/>
    <property type="molecule type" value="Genomic_DNA"/>
</dbReference>
<evidence type="ECO:0000256" key="6">
    <source>
        <dbReference type="ARBA" id="ARBA00022989"/>
    </source>
</evidence>
<comment type="subcellular location">
    <subcellularLocation>
        <location evidence="1">Mitochondrion membrane</location>
        <topology evidence="1">Multi-pass membrane protein</topology>
    </subcellularLocation>
</comment>
<evidence type="ECO:0000256" key="10">
    <source>
        <dbReference type="RuleBase" id="RU000488"/>
    </source>
</evidence>